<dbReference type="Proteomes" id="UP000185744">
    <property type="component" value="Unassembled WGS sequence"/>
</dbReference>
<dbReference type="InterPro" id="IPR010212">
    <property type="entry name" value="NusA_arc"/>
</dbReference>
<comment type="similarity">
    <text evidence="6">Belongs to the NusA family.</text>
</comment>
<dbReference type="FunFam" id="3.30.300.20:FF:000024">
    <property type="entry name" value="Probable transcription termination protein NusA"/>
    <property type="match status" value="1"/>
</dbReference>
<evidence type="ECO:0000256" key="1">
    <source>
        <dbReference type="ARBA" id="ARBA00022472"/>
    </source>
</evidence>
<evidence type="ECO:0000259" key="8">
    <source>
        <dbReference type="PROSITE" id="PS50823"/>
    </source>
</evidence>
<dbReference type="Pfam" id="PF26594">
    <property type="entry name" value="KH_NusA_2nd"/>
    <property type="match status" value="1"/>
</dbReference>
<feature type="domain" description="KH type-2" evidence="8">
    <location>
        <begin position="77"/>
        <end position="143"/>
    </location>
</feature>
<protein>
    <recommendedName>
        <fullName evidence="6">Probable transcription termination protein NusA</fullName>
    </recommendedName>
</protein>
<dbReference type="PROSITE" id="PS50084">
    <property type="entry name" value="KH_TYPE_1"/>
    <property type="match status" value="1"/>
</dbReference>
<name>A0A1Q6DRZ7_METT1</name>
<dbReference type="SUPFAM" id="SSF54814">
    <property type="entry name" value="Prokaryotic type KH domain (KH-domain type II)"/>
    <property type="match status" value="2"/>
</dbReference>
<accession>A0A1Q6DRZ7</accession>
<dbReference type="Pfam" id="PF07650">
    <property type="entry name" value="KH_2"/>
    <property type="match status" value="1"/>
</dbReference>
<evidence type="ECO:0000256" key="3">
    <source>
        <dbReference type="ARBA" id="ARBA00022884"/>
    </source>
</evidence>
<dbReference type="STRING" id="1903181.BTN85_1790"/>
<evidence type="ECO:0000256" key="6">
    <source>
        <dbReference type="HAMAP-Rule" id="MF_00945"/>
    </source>
</evidence>
<dbReference type="InterPro" id="IPR009019">
    <property type="entry name" value="KH_sf_prok-type"/>
</dbReference>
<dbReference type="PANTHER" id="PTHR22648">
    <property type="entry name" value="TRANSCRIPTION TERMINATION FACTOR NUSA"/>
    <property type="match status" value="1"/>
</dbReference>
<comment type="function">
    <text evidence="6">Participates in transcription termination.</text>
</comment>
<keyword evidence="1 6" id="KW-0806">Transcription termination</keyword>
<sequence>MSEVKLSSEEIRYIALFESLTNAGAKDCLVDQENSRVIFVVSEGEMGLAIGKDGSNINKVKNTIGKKVEVVEYSEKPRRFIENSLSPADIQEIEVKDRGEEKIATVNVDENKKGLVIGKNGKNIEKAKLLAKRHYDIDDIIIN</sequence>
<dbReference type="InterPro" id="IPR058582">
    <property type="entry name" value="KH_NusA_2nd"/>
</dbReference>
<evidence type="ECO:0000256" key="2">
    <source>
        <dbReference type="ARBA" id="ARBA00022490"/>
    </source>
</evidence>
<dbReference type="GO" id="GO:0006353">
    <property type="term" value="P:DNA-templated transcription termination"/>
    <property type="evidence" value="ECO:0007669"/>
    <property type="project" value="UniProtKB-UniRule"/>
</dbReference>
<dbReference type="GO" id="GO:0005829">
    <property type="term" value="C:cytosol"/>
    <property type="evidence" value="ECO:0007669"/>
    <property type="project" value="TreeGrafter"/>
</dbReference>
<evidence type="ECO:0000256" key="4">
    <source>
        <dbReference type="ARBA" id="ARBA00023015"/>
    </source>
</evidence>
<dbReference type="CDD" id="cd22530">
    <property type="entry name" value="KH-II_NusA_arch_rpt1"/>
    <property type="match status" value="1"/>
</dbReference>
<dbReference type="Gene3D" id="3.30.300.20">
    <property type="match status" value="2"/>
</dbReference>
<keyword evidence="10" id="KW-1185">Reference proteome</keyword>
<evidence type="ECO:0000256" key="5">
    <source>
        <dbReference type="ARBA" id="ARBA00023163"/>
    </source>
</evidence>
<proteinExistence type="inferred from homology"/>
<keyword evidence="9" id="KW-0648">Protein biosynthesis</keyword>
<evidence type="ECO:0000313" key="9">
    <source>
        <dbReference type="EMBL" id="OKY77144.1"/>
    </source>
</evidence>
<reference evidence="9" key="1">
    <citation type="submission" date="2016-12" db="EMBL/GenBank/DDBJ databases">
        <title>Discovery of methanogenic haloarchaea.</title>
        <authorList>
            <person name="Sorokin D.Y."/>
            <person name="Makarova K.S."/>
            <person name="Abbas B."/>
            <person name="Ferrer M."/>
            <person name="Golyshin P.N."/>
        </authorList>
    </citation>
    <scope>NUCLEOTIDE SEQUENCE [LARGE SCALE GENOMIC DNA]</scope>
    <source>
        <strain evidence="9">HMET1</strain>
    </source>
</reference>
<keyword evidence="4 6" id="KW-0805">Transcription regulation</keyword>
<keyword evidence="9" id="KW-0251">Elongation factor</keyword>
<gene>
    <name evidence="6" type="primary">nusA</name>
    <name evidence="9" type="ORF">BTN85_1790</name>
</gene>
<keyword evidence="2 6" id="KW-0963">Cytoplasm</keyword>
<keyword evidence="5 6" id="KW-0804">Transcription</keyword>
<dbReference type="GO" id="GO:0003746">
    <property type="term" value="F:translation elongation factor activity"/>
    <property type="evidence" value="ECO:0007669"/>
    <property type="project" value="UniProtKB-KW"/>
</dbReference>
<evidence type="ECO:0000256" key="7">
    <source>
        <dbReference type="PROSITE-ProRule" id="PRU00118"/>
    </source>
</evidence>
<dbReference type="InterPro" id="IPR030842">
    <property type="entry name" value="TF_NusA_bacterial"/>
</dbReference>
<dbReference type="FunCoup" id="A0A1Q6DRZ7">
    <property type="interactions" value="5"/>
</dbReference>
<dbReference type="PROSITE" id="PS50823">
    <property type="entry name" value="KH_TYPE_2"/>
    <property type="match status" value="1"/>
</dbReference>
<dbReference type="EMBL" id="MSDW01000002">
    <property type="protein sequence ID" value="OKY77144.1"/>
    <property type="molecule type" value="Genomic_DNA"/>
</dbReference>
<dbReference type="PANTHER" id="PTHR22648:SF0">
    <property type="entry name" value="TRANSCRIPTION TERMINATION_ANTITERMINATION PROTEIN NUSA"/>
    <property type="match status" value="1"/>
</dbReference>
<dbReference type="HAMAP" id="MF_00945_A">
    <property type="entry name" value="NusA_A"/>
    <property type="match status" value="1"/>
</dbReference>
<dbReference type="GO" id="GO:0003723">
    <property type="term" value="F:RNA binding"/>
    <property type="evidence" value="ECO:0007669"/>
    <property type="project" value="UniProtKB-UniRule"/>
</dbReference>
<comment type="caution">
    <text evidence="9">The sequence shown here is derived from an EMBL/GenBank/DDBJ whole genome shotgun (WGS) entry which is preliminary data.</text>
</comment>
<dbReference type="InterPro" id="IPR004044">
    <property type="entry name" value="KH_dom_type_2"/>
</dbReference>
<evidence type="ECO:0000313" key="10">
    <source>
        <dbReference type="Proteomes" id="UP000185744"/>
    </source>
</evidence>
<dbReference type="CDD" id="cd22531">
    <property type="entry name" value="KH-II_NusA_arch_rpt2"/>
    <property type="match status" value="1"/>
</dbReference>
<dbReference type="InterPro" id="IPR015946">
    <property type="entry name" value="KH_dom-like_a/b"/>
</dbReference>
<dbReference type="NCBIfam" id="TIGR01952">
    <property type="entry name" value="nusA_arch"/>
    <property type="match status" value="1"/>
</dbReference>
<dbReference type="InParanoid" id="A0A1Q6DRZ7"/>
<dbReference type="AlphaFoldDB" id="A0A1Q6DRZ7"/>
<organism evidence="9 10">
    <name type="scientific">Methanohalarchaeum thermophilum</name>
    <dbReference type="NCBI Taxonomy" id="1903181"/>
    <lineage>
        <taxon>Archaea</taxon>
        <taxon>Methanobacteriati</taxon>
        <taxon>Methanobacteriota</taxon>
        <taxon>Methanonatronarchaeia</taxon>
        <taxon>Methanonatronarchaeales</taxon>
        <taxon>Methanonatronarchaeaceae</taxon>
        <taxon>Candidatus Methanohalarchaeum</taxon>
    </lineage>
</organism>
<keyword evidence="3 7" id="KW-0694">RNA-binding</keyword>
<comment type="subcellular location">
    <subcellularLocation>
        <location evidence="6">Cytoplasm</location>
    </subcellularLocation>
</comment>
<dbReference type="GO" id="GO:0031564">
    <property type="term" value="P:transcription antitermination"/>
    <property type="evidence" value="ECO:0007669"/>
    <property type="project" value="InterPro"/>
</dbReference>